<dbReference type="GeneID" id="63716100"/>
<feature type="compositionally biased region" description="Polar residues" evidence="1">
    <location>
        <begin position="150"/>
        <end position="182"/>
    </location>
</feature>
<comment type="caution">
    <text evidence="3">The sequence shown here is derived from an EMBL/GenBank/DDBJ whole genome shotgun (WGS) entry which is preliminary data.</text>
</comment>
<proteinExistence type="predicted"/>
<dbReference type="AlphaFoldDB" id="A0A151GH65"/>
<keyword evidence="4" id="KW-1185">Reference proteome</keyword>
<protein>
    <recommendedName>
        <fullName evidence="5">GPI anchored serine-threonine rich protein</fullName>
    </recommendedName>
</protein>
<dbReference type="EMBL" id="LAYC01000002">
    <property type="protein sequence ID" value="KYK56457.1"/>
    <property type="molecule type" value="Genomic_DNA"/>
</dbReference>
<evidence type="ECO:0000313" key="3">
    <source>
        <dbReference type="EMBL" id="KYK56457.1"/>
    </source>
</evidence>
<evidence type="ECO:0008006" key="5">
    <source>
        <dbReference type="Google" id="ProtNLM"/>
    </source>
</evidence>
<name>A0A151GH65_DRECN</name>
<dbReference type="RefSeq" id="XP_040655809.1">
    <property type="nucleotide sequence ID" value="XM_040800776.1"/>
</dbReference>
<feature type="region of interest" description="Disordered" evidence="1">
    <location>
        <begin position="132"/>
        <end position="185"/>
    </location>
</feature>
<sequence length="213" mass="21091">MKMLILFIALTAGVLGSMLEGSFVSPRNAAPASCFEVGEKQCGELCIPLSYICCPDGKGGCPGSHGCQLAENGVWGCCPIGQVCHGSATATTNTMVINPTGAETNTMANTLTNSLPGQPSTQTTPVTVLPTAETDAEEPTGTEEPTAATGQPSISTVPVSASSTTGRSNATVTAPQSSTTAGQPRASITAAGNSLSASGLVGGLVAGAVALFL</sequence>
<evidence type="ECO:0000256" key="2">
    <source>
        <dbReference type="SAM" id="SignalP"/>
    </source>
</evidence>
<feature type="chain" id="PRO_5007580529" description="GPI anchored serine-threonine rich protein" evidence="2">
    <location>
        <begin position="17"/>
        <end position="213"/>
    </location>
</feature>
<feature type="signal peptide" evidence="2">
    <location>
        <begin position="1"/>
        <end position="16"/>
    </location>
</feature>
<accession>A0A151GH65</accession>
<dbReference type="STRING" id="98403.A0A151GH65"/>
<evidence type="ECO:0000256" key="1">
    <source>
        <dbReference type="SAM" id="MobiDB-lite"/>
    </source>
</evidence>
<organism evidence="3 4">
    <name type="scientific">Drechmeria coniospora</name>
    <name type="common">Nematophagous fungus</name>
    <name type="synonym">Meria coniospora</name>
    <dbReference type="NCBI Taxonomy" id="98403"/>
    <lineage>
        <taxon>Eukaryota</taxon>
        <taxon>Fungi</taxon>
        <taxon>Dikarya</taxon>
        <taxon>Ascomycota</taxon>
        <taxon>Pezizomycotina</taxon>
        <taxon>Sordariomycetes</taxon>
        <taxon>Hypocreomycetidae</taxon>
        <taxon>Hypocreales</taxon>
        <taxon>Ophiocordycipitaceae</taxon>
        <taxon>Drechmeria</taxon>
    </lineage>
</organism>
<reference evidence="3 4" key="1">
    <citation type="journal article" date="2016" name="Sci. Rep.">
        <title>Insights into Adaptations to a Near-Obligate Nematode Endoparasitic Lifestyle from the Finished Genome of Drechmeria coniospora.</title>
        <authorList>
            <person name="Zhang L."/>
            <person name="Zhou Z."/>
            <person name="Guo Q."/>
            <person name="Fokkens L."/>
            <person name="Miskei M."/>
            <person name="Pocsi I."/>
            <person name="Zhang W."/>
            <person name="Chen M."/>
            <person name="Wang L."/>
            <person name="Sun Y."/>
            <person name="Donzelli B.G."/>
            <person name="Gibson D.M."/>
            <person name="Nelson D.R."/>
            <person name="Luo J.G."/>
            <person name="Rep M."/>
            <person name="Liu H."/>
            <person name="Yang S."/>
            <person name="Wang J."/>
            <person name="Krasnoff S.B."/>
            <person name="Xu Y."/>
            <person name="Molnar I."/>
            <person name="Lin M."/>
        </authorList>
    </citation>
    <scope>NUCLEOTIDE SEQUENCE [LARGE SCALE GENOMIC DNA]</scope>
    <source>
        <strain evidence="3 4">ARSEF 6962</strain>
    </source>
</reference>
<dbReference type="Proteomes" id="UP000076580">
    <property type="component" value="Chromosome 02"/>
</dbReference>
<evidence type="ECO:0000313" key="4">
    <source>
        <dbReference type="Proteomes" id="UP000076580"/>
    </source>
</evidence>
<dbReference type="InParanoid" id="A0A151GH65"/>
<gene>
    <name evidence="3" type="ORF">DCS_03457</name>
</gene>
<keyword evidence="2" id="KW-0732">Signal</keyword>